<gene>
    <name evidence="3" type="ORF">HO133_005359</name>
</gene>
<feature type="compositionally biased region" description="Pro residues" evidence="1">
    <location>
        <begin position="533"/>
        <end position="543"/>
    </location>
</feature>
<sequence>MSEEGQAETLAQRSLQVPFPPKPPINCMYTTKNAGDLARTDAALVFTHGAGGTLQSDAIANFTHGFASHSRQSSILCFQGNMNLKSRVKMFSDIIASNLNVKTPSCLGGRSMGARAAVMAATENATHLVLVSYPLHTTKETRDQVLLDLPASVKVIFVSGDRDEMCDLERLEEVRNKMKCMTWRVVVQNADHGMNVKPKAGTREVGRKTGGVVAMWLKASDVSLREGRILWNADEETAQWSGWSLGHAGPRTNVDAQIKSPSETTAKKTSRGKRKDLTEDEPEEPRFTRSRKRRNVYDVAGRGDLANTDSHISITSCMIVYTLKTAERPFASSLLGVHIRNHNEEEELHLSTELSSTELSFTPLNNPSEKYLDVPICDPALYPCPPKRPKPPPRGRISWLPPLKFQVPAETGHPALQRTPDQQTPTRSQANLSAASINHLPLPQIAQTAALSSLERSETTATSSSSVYSRSTSASTLSRGPSTLSSFPSTLSSFSSNSRSSTIKSSTSSRPSVPAIPEKYRHKSHSLRNGGSPPRPGSRPAMPPADFWMYARAAQQKQNDLEERSQTVLPEMPPETRERAHSEGAAKRDPSLCHYPLLPASPEKAVLRPNMNKGNTMRVAEKTYYENLRKGARIAKAVDYGRLDGHGRKDSRTLVKMRQPWDQEPRWERRRANS</sequence>
<evidence type="ECO:0000313" key="3">
    <source>
        <dbReference type="EMBL" id="KAF6218816.1"/>
    </source>
</evidence>
<name>A0A8H6C8Z5_9LECA</name>
<dbReference type="InterPro" id="IPR026555">
    <property type="entry name" value="NSL3/Tex30"/>
</dbReference>
<protein>
    <recommendedName>
        <fullName evidence="2">KANL3/Tex30 alpha/beta hydrolase-like domain-containing protein</fullName>
    </recommendedName>
</protein>
<dbReference type="Gene3D" id="3.40.50.1820">
    <property type="entry name" value="alpha/beta hydrolase"/>
    <property type="match status" value="1"/>
</dbReference>
<comment type="caution">
    <text evidence="3">The sequence shown here is derived from an EMBL/GenBank/DDBJ whole genome shotgun (WGS) entry which is preliminary data.</text>
</comment>
<feature type="region of interest" description="Disordered" evidence="1">
    <location>
        <begin position="242"/>
        <end position="292"/>
    </location>
</feature>
<dbReference type="GeneID" id="59333765"/>
<dbReference type="InterPro" id="IPR046879">
    <property type="entry name" value="KANL3/Tex30_Abhydrolase"/>
</dbReference>
<dbReference type="Pfam" id="PF20408">
    <property type="entry name" value="Abhydrolase_11"/>
    <property type="match status" value="1"/>
</dbReference>
<organism evidence="3 4">
    <name type="scientific">Letharia lupina</name>
    <dbReference type="NCBI Taxonomy" id="560253"/>
    <lineage>
        <taxon>Eukaryota</taxon>
        <taxon>Fungi</taxon>
        <taxon>Dikarya</taxon>
        <taxon>Ascomycota</taxon>
        <taxon>Pezizomycotina</taxon>
        <taxon>Lecanoromycetes</taxon>
        <taxon>OSLEUM clade</taxon>
        <taxon>Lecanoromycetidae</taxon>
        <taxon>Lecanorales</taxon>
        <taxon>Lecanorineae</taxon>
        <taxon>Parmeliaceae</taxon>
        <taxon>Letharia</taxon>
    </lineage>
</organism>
<dbReference type="PANTHER" id="PTHR13136">
    <property type="entry name" value="TESTIS DEVELOPMENT PROTEIN PRTD"/>
    <property type="match status" value="1"/>
</dbReference>
<feature type="region of interest" description="Disordered" evidence="1">
    <location>
        <begin position="451"/>
        <end position="544"/>
    </location>
</feature>
<dbReference type="SUPFAM" id="SSF53474">
    <property type="entry name" value="alpha/beta-Hydrolases"/>
    <property type="match status" value="1"/>
</dbReference>
<dbReference type="AlphaFoldDB" id="A0A8H6C8Z5"/>
<feature type="region of interest" description="Disordered" evidence="1">
    <location>
        <begin position="643"/>
        <end position="674"/>
    </location>
</feature>
<evidence type="ECO:0000259" key="2">
    <source>
        <dbReference type="Pfam" id="PF20408"/>
    </source>
</evidence>
<evidence type="ECO:0000256" key="1">
    <source>
        <dbReference type="SAM" id="MobiDB-lite"/>
    </source>
</evidence>
<dbReference type="RefSeq" id="XP_037148251.1">
    <property type="nucleotide sequence ID" value="XM_037296269.1"/>
</dbReference>
<reference evidence="3 4" key="1">
    <citation type="journal article" date="2020" name="Genomics">
        <title>Complete, high-quality genomes from long-read metagenomic sequencing of two wolf lichen thalli reveals enigmatic genome architecture.</title>
        <authorList>
            <person name="McKenzie S.K."/>
            <person name="Walston R.F."/>
            <person name="Allen J.L."/>
        </authorList>
    </citation>
    <scope>NUCLEOTIDE SEQUENCE [LARGE SCALE GENOMIC DNA]</scope>
    <source>
        <strain evidence="3">WasteWater1</strain>
    </source>
</reference>
<keyword evidence="4" id="KW-1185">Reference proteome</keyword>
<evidence type="ECO:0000313" key="4">
    <source>
        <dbReference type="Proteomes" id="UP000593566"/>
    </source>
</evidence>
<feature type="domain" description="KANL3/Tex30 alpha/beta hydrolase-like" evidence="2">
    <location>
        <begin position="41"/>
        <end position="202"/>
    </location>
</feature>
<dbReference type="EMBL" id="JACCJB010000021">
    <property type="protein sequence ID" value="KAF6218816.1"/>
    <property type="molecule type" value="Genomic_DNA"/>
</dbReference>
<proteinExistence type="predicted"/>
<dbReference type="InterPro" id="IPR029058">
    <property type="entry name" value="AB_hydrolase_fold"/>
</dbReference>
<dbReference type="PANTHER" id="PTHR13136:SF11">
    <property type="entry name" value="TESTIS-EXPRESSED PROTEIN 30"/>
    <property type="match status" value="1"/>
</dbReference>
<feature type="compositionally biased region" description="Low complexity" evidence="1">
    <location>
        <begin position="459"/>
        <end position="512"/>
    </location>
</feature>
<dbReference type="Proteomes" id="UP000593566">
    <property type="component" value="Unassembled WGS sequence"/>
</dbReference>
<accession>A0A8H6C8Z5</accession>